<keyword evidence="4" id="KW-0238">DNA-binding</keyword>
<dbReference type="Proteomes" id="UP001155010">
    <property type="component" value="Unassembled WGS sequence"/>
</dbReference>
<dbReference type="Pfam" id="PF07282">
    <property type="entry name" value="Cas12f1-like_TNB"/>
    <property type="match status" value="1"/>
</dbReference>
<dbReference type="AlphaFoldDB" id="A0A9X2QXY9"/>
<evidence type="ECO:0000256" key="3">
    <source>
        <dbReference type="ARBA" id="ARBA00022578"/>
    </source>
</evidence>
<accession>A0A9X2QXY9</accession>
<dbReference type="Pfam" id="PF01385">
    <property type="entry name" value="OrfB_IS605"/>
    <property type="match status" value="1"/>
</dbReference>
<feature type="region of interest" description="Disordered" evidence="6">
    <location>
        <begin position="347"/>
        <end position="386"/>
    </location>
</feature>
<organism evidence="9 10">
    <name type="scientific">Salinibacter ruber</name>
    <dbReference type="NCBI Taxonomy" id="146919"/>
    <lineage>
        <taxon>Bacteria</taxon>
        <taxon>Pseudomonadati</taxon>
        <taxon>Rhodothermota</taxon>
        <taxon>Rhodothermia</taxon>
        <taxon>Rhodothermales</taxon>
        <taxon>Salinibacteraceae</taxon>
        <taxon>Salinibacter</taxon>
    </lineage>
</organism>
<evidence type="ECO:0000259" key="8">
    <source>
        <dbReference type="Pfam" id="PF07282"/>
    </source>
</evidence>
<reference evidence="9" key="1">
    <citation type="submission" date="2022-08" db="EMBL/GenBank/DDBJ databases">
        <title>Genomic Encyclopedia of Type Strains, Phase V (KMG-V): Genome sequencing to study the core and pangenomes of soil and plant-associated prokaryotes.</title>
        <authorList>
            <person name="Whitman W."/>
        </authorList>
    </citation>
    <scope>NUCLEOTIDE SEQUENCE</scope>
    <source>
        <strain evidence="9">SP2017</strain>
    </source>
</reference>
<evidence type="ECO:0000313" key="10">
    <source>
        <dbReference type="Proteomes" id="UP001155010"/>
    </source>
</evidence>
<evidence type="ECO:0000256" key="2">
    <source>
        <dbReference type="ARBA" id="ARBA00011044"/>
    </source>
</evidence>
<protein>
    <submittedName>
        <fullName evidence="9">Transposase</fullName>
    </submittedName>
</protein>
<proteinExistence type="inferred from homology"/>
<keyword evidence="5" id="KW-0233">DNA recombination</keyword>
<dbReference type="PANTHER" id="PTHR30405:SF11">
    <property type="entry name" value="RNA-GUIDED DNA ENDONUCLEASE RV2885C-RELATED"/>
    <property type="match status" value="1"/>
</dbReference>
<dbReference type="GO" id="GO:0006310">
    <property type="term" value="P:DNA recombination"/>
    <property type="evidence" value="ECO:0007669"/>
    <property type="project" value="UniProtKB-KW"/>
</dbReference>
<dbReference type="EMBL" id="JANUBB010000028">
    <property type="protein sequence ID" value="MCS3953455.1"/>
    <property type="molecule type" value="Genomic_DNA"/>
</dbReference>
<dbReference type="GO" id="GO:0003677">
    <property type="term" value="F:DNA binding"/>
    <property type="evidence" value="ECO:0007669"/>
    <property type="project" value="UniProtKB-KW"/>
</dbReference>
<gene>
    <name evidence="9" type="ORF">GGP83_003430</name>
</gene>
<evidence type="ECO:0000256" key="4">
    <source>
        <dbReference type="ARBA" id="ARBA00023125"/>
    </source>
</evidence>
<dbReference type="NCBIfam" id="TIGR01766">
    <property type="entry name" value="IS200/IS605 family accessory protein TnpB-like domain"/>
    <property type="match status" value="1"/>
</dbReference>
<sequence>MDELSRSSADLWNEICTWYWRWVDRQDHWTSKGQMQKWCVNGHDDFQAHSAQAVNDQFYDAINSWHKNNRKGNPPRNRSKRWNKICWKKSAIKMRDDGVLRLSCGRGNDPVLIDWPVDKKPVYAEIGWAGDGYEIRATYEVETEDRTTGDEIAGIDLGEKHLAAAATEDDSFLLNGGELRALRKYQNQTKAKLQRKISRKERGSKRWKRLVRTKNKQLNHLDNKITDLLHKLSRKLIEMLLERGVSTVVIGELKGIRDSVDYGSRMNQRLHQWAHAKFAQMVEYKAKGAGMIVKYVNEEYTSQTCPKCQHRHKPSGRTYDCPECGYSAQRDAVGAYNIRKKYVGTEDSSRLPGVMASPSGVRFHPHLSCSSRSRRKTQSKSDRQPV</sequence>
<comment type="similarity">
    <text evidence="2">In the N-terminal section; belongs to the transposase 2 family.</text>
</comment>
<feature type="domain" description="Probable transposase IS891/IS1136/IS1341" evidence="7">
    <location>
        <begin position="139"/>
        <end position="256"/>
    </location>
</feature>
<dbReference type="InterPro" id="IPR010095">
    <property type="entry name" value="Cas12f1-like_TNB"/>
</dbReference>
<dbReference type="NCBIfam" id="NF040570">
    <property type="entry name" value="guided_TnpB"/>
    <property type="match status" value="1"/>
</dbReference>
<evidence type="ECO:0000259" key="7">
    <source>
        <dbReference type="Pfam" id="PF01385"/>
    </source>
</evidence>
<evidence type="ECO:0000256" key="1">
    <source>
        <dbReference type="ARBA" id="ARBA00008761"/>
    </source>
</evidence>
<comment type="similarity">
    <text evidence="1">In the C-terminal section; belongs to the transposase 35 family.</text>
</comment>
<dbReference type="RefSeq" id="WP_259058514.1">
    <property type="nucleotide sequence ID" value="NZ_JACIFB010000008.1"/>
</dbReference>
<dbReference type="InterPro" id="IPR001959">
    <property type="entry name" value="Transposase"/>
</dbReference>
<dbReference type="GO" id="GO:0032196">
    <property type="term" value="P:transposition"/>
    <property type="evidence" value="ECO:0007669"/>
    <property type="project" value="UniProtKB-KW"/>
</dbReference>
<dbReference type="PANTHER" id="PTHR30405">
    <property type="entry name" value="TRANSPOSASE"/>
    <property type="match status" value="1"/>
</dbReference>
<evidence type="ECO:0000256" key="6">
    <source>
        <dbReference type="SAM" id="MobiDB-lite"/>
    </source>
</evidence>
<feature type="domain" description="Cas12f1-like TNB" evidence="8">
    <location>
        <begin position="275"/>
        <end position="338"/>
    </location>
</feature>
<name>A0A9X2QXY9_9BACT</name>
<dbReference type="InterPro" id="IPR051399">
    <property type="entry name" value="RNA-guided_DNA_endo/Transpos"/>
</dbReference>
<evidence type="ECO:0000313" key="9">
    <source>
        <dbReference type="EMBL" id="MCS3953455.1"/>
    </source>
</evidence>
<comment type="caution">
    <text evidence="9">The sequence shown here is derived from an EMBL/GenBank/DDBJ whole genome shotgun (WGS) entry which is preliminary data.</text>
</comment>
<keyword evidence="3" id="KW-0815">Transposition</keyword>
<evidence type="ECO:0000256" key="5">
    <source>
        <dbReference type="ARBA" id="ARBA00023172"/>
    </source>
</evidence>